<gene>
    <name evidence="2" type="ORF">GCM10009037_16870</name>
</gene>
<dbReference type="Proteomes" id="UP000628840">
    <property type="component" value="Unassembled WGS sequence"/>
</dbReference>
<dbReference type="Pfam" id="PF26064">
    <property type="entry name" value="DUF8023"/>
    <property type="match status" value="1"/>
</dbReference>
<reference evidence="2 3" key="1">
    <citation type="journal article" date="2019" name="Int. J. Syst. Evol. Microbiol.">
        <title>The Global Catalogue of Microorganisms (GCM) 10K type strain sequencing project: providing services to taxonomists for standard genome sequencing and annotation.</title>
        <authorList>
            <consortium name="The Broad Institute Genomics Platform"/>
            <consortium name="The Broad Institute Genome Sequencing Center for Infectious Disease"/>
            <person name="Wu L."/>
            <person name="Ma J."/>
        </authorList>
    </citation>
    <scope>NUCLEOTIDE SEQUENCE [LARGE SCALE GENOMIC DNA]</scope>
    <source>
        <strain evidence="2 3">JCM 19585</strain>
    </source>
</reference>
<keyword evidence="1" id="KW-1133">Transmembrane helix</keyword>
<feature type="transmembrane region" description="Helical" evidence="1">
    <location>
        <begin position="90"/>
        <end position="108"/>
    </location>
</feature>
<keyword evidence="1" id="KW-0812">Transmembrane</keyword>
<comment type="caution">
    <text evidence="2">The sequence shown here is derived from an EMBL/GenBank/DDBJ whole genome shotgun (WGS) entry which is preliminary data.</text>
</comment>
<dbReference type="AlphaFoldDB" id="A0A830F2T7"/>
<dbReference type="EMBL" id="BMPF01000002">
    <property type="protein sequence ID" value="GGL33884.1"/>
    <property type="molecule type" value="Genomic_DNA"/>
</dbReference>
<keyword evidence="1" id="KW-0472">Membrane</keyword>
<keyword evidence="3" id="KW-1185">Reference proteome</keyword>
<feature type="transmembrane region" description="Helical" evidence="1">
    <location>
        <begin position="21"/>
        <end position="48"/>
    </location>
</feature>
<name>A0A830F2T7_9EURY</name>
<evidence type="ECO:0000313" key="2">
    <source>
        <dbReference type="EMBL" id="GGL33884.1"/>
    </source>
</evidence>
<protein>
    <submittedName>
        <fullName evidence="2">Uncharacterized protein</fullName>
    </submittedName>
</protein>
<evidence type="ECO:0000256" key="1">
    <source>
        <dbReference type="SAM" id="Phobius"/>
    </source>
</evidence>
<dbReference type="RefSeq" id="WP_188882630.1">
    <property type="nucleotide sequence ID" value="NZ_BMPF01000002.1"/>
</dbReference>
<organism evidence="2 3">
    <name type="scientific">Halarchaeum grantii</name>
    <dbReference type="NCBI Taxonomy" id="1193105"/>
    <lineage>
        <taxon>Archaea</taxon>
        <taxon>Methanobacteriati</taxon>
        <taxon>Methanobacteriota</taxon>
        <taxon>Stenosarchaea group</taxon>
        <taxon>Halobacteria</taxon>
        <taxon>Halobacteriales</taxon>
        <taxon>Halobacteriaceae</taxon>
    </lineage>
</organism>
<dbReference type="InterPro" id="IPR058336">
    <property type="entry name" value="VP3-like_halobact-type"/>
</dbReference>
<feature type="transmembrane region" description="Helical" evidence="1">
    <location>
        <begin position="54"/>
        <end position="78"/>
    </location>
</feature>
<evidence type="ECO:0000313" key="3">
    <source>
        <dbReference type="Proteomes" id="UP000628840"/>
    </source>
</evidence>
<dbReference type="OrthoDB" id="330492at2157"/>
<feature type="transmembrane region" description="Helical" evidence="1">
    <location>
        <begin position="120"/>
        <end position="138"/>
    </location>
</feature>
<proteinExistence type="predicted"/>
<sequence length="140" mass="14879">MATASGGWVDLSGKQNFAFDVAALMLLPWFAGIQFGVFTSSLSIFGGYDFASPLWTVAGIDLSLSLFVVLGSLAWILATNEIDGSQYEDYEFGVIAFALATPLLYALVPSFADLVMLNGISQLFFTVAVSASATYIGYTA</sequence>
<accession>A0A830F2T7</accession>